<dbReference type="AlphaFoldDB" id="A0A1G7N9W0"/>
<organism evidence="1 2">
    <name type="scientific">Onishia taeanensis</name>
    <dbReference type="NCBI Taxonomy" id="284577"/>
    <lineage>
        <taxon>Bacteria</taxon>
        <taxon>Pseudomonadati</taxon>
        <taxon>Pseudomonadota</taxon>
        <taxon>Gammaproteobacteria</taxon>
        <taxon>Oceanospirillales</taxon>
        <taxon>Halomonadaceae</taxon>
        <taxon>Onishia</taxon>
    </lineage>
</organism>
<gene>
    <name evidence="1" type="ORF">SAMN05216571_101277</name>
</gene>
<dbReference type="OrthoDB" id="6169673at2"/>
<dbReference type="STRING" id="284577.SAMN05216571_101277"/>
<evidence type="ECO:0000313" key="1">
    <source>
        <dbReference type="EMBL" id="SDF70090.1"/>
    </source>
</evidence>
<dbReference type="Proteomes" id="UP000198641">
    <property type="component" value="Unassembled WGS sequence"/>
</dbReference>
<protein>
    <submittedName>
        <fullName evidence="1">Uncharacterized protein</fullName>
    </submittedName>
</protein>
<name>A0A1G7N9W0_9GAMM</name>
<keyword evidence="2" id="KW-1185">Reference proteome</keyword>
<reference evidence="1 2" key="1">
    <citation type="submission" date="2016-10" db="EMBL/GenBank/DDBJ databases">
        <authorList>
            <person name="de Groot N.N."/>
        </authorList>
    </citation>
    <scope>NUCLEOTIDE SEQUENCE [LARGE SCALE GENOMIC DNA]</scope>
    <source>
        <strain evidence="1 2">BH539</strain>
    </source>
</reference>
<dbReference type="RefSeq" id="WP_092522326.1">
    <property type="nucleotide sequence ID" value="NZ_FNCI01000001.1"/>
</dbReference>
<dbReference type="EMBL" id="FNCI01000001">
    <property type="protein sequence ID" value="SDF70090.1"/>
    <property type="molecule type" value="Genomic_DNA"/>
</dbReference>
<accession>A0A1G7N9W0</accession>
<proteinExistence type="predicted"/>
<evidence type="ECO:0000313" key="2">
    <source>
        <dbReference type="Proteomes" id="UP000198641"/>
    </source>
</evidence>
<sequence>MATRLDITQWRKRLERRGWYNGNRFSPPKHEMVEYHAVWKGRIYSGRGRLADYDHTDWWRPGTHVYLLLRRHNVQEVVWRKVDRRAIRPMPQDSTPDY</sequence>